<dbReference type="Gene3D" id="1.20.1510.10">
    <property type="entry name" value="Cation efflux protein transmembrane domain"/>
    <property type="match status" value="1"/>
</dbReference>
<keyword evidence="10" id="KW-0967">Endosome</keyword>
<evidence type="ECO:0000256" key="18">
    <source>
        <dbReference type="ARBA" id="ARBA00023329"/>
    </source>
</evidence>
<dbReference type="Pfam" id="PF01545">
    <property type="entry name" value="Cation_efflux"/>
    <property type="match status" value="1"/>
</dbReference>
<evidence type="ECO:0000256" key="5">
    <source>
        <dbReference type="ARBA" id="ARBA00022448"/>
    </source>
</evidence>
<evidence type="ECO:0000256" key="8">
    <source>
        <dbReference type="ARBA" id="ARBA00022692"/>
    </source>
</evidence>
<comment type="subcellular location">
    <subcellularLocation>
        <location evidence="3">Cytoplasmic vesicle</location>
        <location evidence="3">Secretory vesicle</location>
        <location evidence="3">Synaptic vesicle membrane</location>
        <topology evidence="3">Multi-pass membrane protein</topology>
    </subcellularLocation>
    <subcellularLocation>
        <location evidence="1">Late endosome membrane</location>
        <topology evidence="1">Multi-pass membrane protein</topology>
    </subcellularLocation>
    <subcellularLocation>
        <location evidence="2">Lysosome membrane</location>
        <topology evidence="2">Multi-pass membrane protein</topology>
    </subcellularLocation>
    <subcellularLocation>
        <location evidence="19">Synapse</location>
        <location evidence="19">Synaptosome</location>
    </subcellularLocation>
</comment>
<evidence type="ECO:0000256" key="4">
    <source>
        <dbReference type="ARBA" id="ARBA00008873"/>
    </source>
</evidence>
<dbReference type="GO" id="GO:0043005">
    <property type="term" value="C:neuron projection"/>
    <property type="evidence" value="ECO:0007669"/>
    <property type="project" value="UniProtKB-KW"/>
</dbReference>
<evidence type="ECO:0000256" key="25">
    <source>
        <dbReference type="SAM" id="MobiDB-lite"/>
    </source>
</evidence>
<evidence type="ECO:0000256" key="22">
    <source>
        <dbReference type="ARBA" id="ARBA00042040"/>
    </source>
</evidence>
<dbReference type="Proteomes" id="UP000472276">
    <property type="component" value="Unassembled WGS sequence"/>
</dbReference>
<keyword evidence="17" id="KW-0458">Lysosome</keyword>
<dbReference type="InterPro" id="IPR027469">
    <property type="entry name" value="Cation_efflux_TMD_sf"/>
</dbReference>
<evidence type="ECO:0000256" key="21">
    <source>
        <dbReference type="ARBA" id="ARBA00040652"/>
    </source>
</evidence>
<evidence type="ECO:0000313" key="30">
    <source>
        <dbReference type="Proteomes" id="UP000472276"/>
    </source>
</evidence>
<dbReference type="NCBIfam" id="TIGR01297">
    <property type="entry name" value="CDF"/>
    <property type="match status" value="1"/>
</dbReference>
<dbReference type="GO" id="GO:0005385">
    <property type="term" value="F:zinc ion transmembrane transporter activity"/>
    <property type="evidence" value="ECO:0007669"/>
    <property type="project" value="TreeGrafter"/>
</dbReference>
<dbReference type="Pfam" id="PF16916">
    <property type="entry name" value="ZT_dimer"/>
    <property type="match status" value="1"/>
</dbReference>
<evidence type="ECO:0000256" key="3">
    <source>
        <dbReference type="ARBA" id="ARBA00004644"/>
    </source>
</evidence>
<keyword evidence="14" id="KW-0770">Synapse</keyword>
<evidence type="ECO:0000256" key="14">
    <source>
        <dbReference type="ARBA" id="ARBA00023018"/>
    </source>
</evidence>
<gene>
    <name evidence="29" type="primary">SLC30A2</name>
</gene>
<feature type="compositionally biased region" description="Polar residues" evidence="25">
    <location>
        <begin position="365"/>
        <end position="375"/>
    </location>
</feature>
<keyword evidence="15" id="KW-0406">Ion transport</keyword>
<feature type="region of interest" description="Disordered" evidence="25">
    <location>
        <begin position="363"/>
        <end position="387"/>
    </location>
</feature>
<keyword evidence="9" id="KW-0479">Metal-binding</keyword>
<dbReference type="PANTHER" id="PTHR11562:SF30">
    <property type="entry name" value="PROTON-COUPLED ZINC ANTIPORTER SLC30A3-RELATED"/>
    <property type="match status" value="1"/>
</dbReference>
<evidence type="ECO:0000259" key="28">
    <source>
        <dbReference type="Pfam" id="PF16916"/>
    </source>
</evidence>
<sequence>MKSSTDPEKQHLIDTHLETLVWVSSPEKKCSDSECGEDALRVEGLLQHEWLCQEDDWRSVTERDSRCLARKKLFTACAVSLVFMTGEVIGGYAAGSLAIMTDAAHLLTDFVSIVISIFSLWIASRPKTGTMTFGWYRAEILAMFLSVVSIWAVTVVLVLSAVQRISDGEYEIDSEIMLITSGCAVGVNVLMILILHQPGSSHGHSHGFATNLTQRDKHGQRNSHGNASVKAAFIHVVGDLVQSVGVMLAATIIHFWPEYKVADPICTFLFSLLVIGTTLPVTRDVFRILLEGAPRDVSFGAVRELLLSVGGVTAIHSLHMWSLNTTHSLLSVHLATDFWECPLPPLPPPGGAPAKTMERKMLIRRSSSGKQQGSCAPSLVLPASQFK</sequence>
<dbReference type="GO" id="GO:0010043">
    <property type="term" value="P:response to zinc ion"/>
    <property type="evidence" value="ECO:0007669"/>
    <property type="project" value="TreeGrafter"/>
</dbReference>
<comment type="catalytic activity">
    <reaction evidence="24">
        <text>Zn(2+)(in) + 2 H(+)(out) = Zn(2+)(out) + 2 H(+)(in)</text>
        <dbReference type="Rhea" id="RHEA:72627"/>
        <dbReference type="ChEBI" id="CHEBI:15378"/>
        <dbReference type="ChEBI" id="CHEBI:29105"/>
    </reaction>
</comment>
<evidence type="ECO:0000256" key="13">
    <source>
        <dbReference type="ARBA" id="ARBA00022989"/>
    </source>
</evidence>
<evidence type="ECO:0000256" key="7">
    <source>
        <dbReference type="ARBA" id="ARBA00022599"/>
    </source>
</evidence>
<evidence type="ECO:0000256" key="10">
    <source>
        <dbReference type="ARBA" id="ARBA00022753"/>
    </source>
</evidence>
<evidence type="ECO:0000256" key="11">
    <source>
        <dbReference type="ARBA" id="ARBA00022833"/>
    </source>
</evidence>
<comment type="similarity">
    <text evidence="4">Belongs to the cation diffusion facilitator (CDF) transporter (TC 2.A.4) family. SLC30A subfamily.</text>
</comment>
<dbReference type="GO" id="GO:0015297">
    <property type="term" value="F:antiporter activity"/>
    <property type="evidence" value="ECO:0007669"/>
    <property type="project" value="UniProtKB-KW"/>
</dbReference>
<dbReference type="InterPro" id="IPR058533">
    <property type="entry name" value="Cation_efflux_TM"/>
</dbReference>
<evidence type="ECO:0000256" key="9">
    <source>
        <dbReference type="ARBA" id="ARBA00022723"/>
    </source>
</evidence>
<keyword evidence="13 26" id="KW-1133">Transmembrane helix</keyword>
<feature type="domain" description="Cation efflux protein cytoplasmic" evidence="28">
    <location>
        <begin position="294"/>
        <end position="337"/>
    </location>
</feature>
<evidence type="ECO:0000313" key="29">
    <source>
        <dbReference type="Ensembl" id="ENSOABP00000056167.2"/>
    </source>
</evidence>
<evidence type="ECO:0000256" key="23">
    <source>
        <dbReference type="ARBA" id="ARBA00042216"/>
    </source>
</evidence>
<feature type="transmembrane region" description="Helical" evidence="26">
    <location>
        <begin position="262"/>
        <end position="281"/>
    </location>
</feature>
<feature type="domain" description="Cation efflux protein transmembrane" evidence="27">
    <location>
        <begin position="73"/>
        <end position="290"/>
    </location>
</feature>
<reference evidence="29" key="2">
    <citation type="submission" date="2025-09" db="UniProtKB">
        <authorList>
            <consortium name="Ensembl"/>
        </authorList>
    </citation>
    <scope>IDENTIFICATION</scope>
</reference>
<protein>
    <recommendedName>
        <fullName evidence="21">Probable proton-coupled zinc antiporter SLC30A3</fullName>
    </recommendedName>
    <alternativeName>
        <fullName evidence="23">Solute carrier family 30 member 3</fullName>
    </alternativeName>
    <alternativeName>
        <fullName evidence="22">Zinc transporter 3</fullName>
    </alternativeName>
</protein>
<name>A0A668W0F0_OREAU</name>
<dbReference type="FunFam" id="1.20.1510.10:FF:000002">
    <property type="entry name" value="zinc transporter 3 isoform X1"/>
    <property type="match status" value="1"/>
</dbReference>
<keyword evidence="30" id="KW-1185">Reference proteome</keyword>
<evidence type="ECO:0000256" key="26">
    <source>
        <dbReference type="SAM" id="Phobius"/>
    </source>
</evidence>
<evidence type="ECO:0000256" key="6">
    <source>
        <dbReference type="ARBA" id="ARBA00022449"/>
    </source>
</evidence>
<dbReference type="GO" id="GO:0005886">
    <property type="term" value="C:plasma membrane"/>
    <property type="evidence" value="ECO:0007669"/>
    <property type="project" value="TreeGrafter"/>
</dbReference>
<dbReference type="GO" id="GO:0030672">
    <property type="term" value="C:synaptic vesicle membrane"/>
    <property type="evidence" value="ECO:0007669"/>
    <property type="project" value="UniProtKB-SubCell"/>
</dbReference>
<keyword evidence="11" id="KW-0862">Zinc</keyword>
<reference evidence="29" key="1">
    <citation type="submission" date="2025-08" db="UniProtKB">
        <authorList>
            <consortium name="Ensembl"/>
        </authorList>
    </citation>
    <scope>IDENTIFICATION</scope>
</reference>
<evidence type="ECO:0000256" key="20">
    <source>
        <dbReference type="ARBA" id="ARBA00037129"/>
    </source>
</evidence>
<evidence type="ECO:0000256" key="16">
    <source>
        <dbReference type="ARBA" id="ARBA00023136"/>
    </source>
</evidence>
<keyword evidence="6" id="KW-0050">Antiport</keyword>
<evidence type="ECO:0000256" key="17">
    <source>
        <dbReference type="ARBA" id="ARBA00023228"/>
    </source>
</evidence>
<dbReference type="Ensembl" id="ENSOABT00000057590.2">
    <property type="protein sequence ID" value="ENSOABP00000056167.2"/>
    <property type="gene ID" value="ENSOABG00000024773.2"/>
</dbReference>
<dbReference type="GO" id="GO:0005765">
    <property type="term" value="C:lysosomal membrane"/>
    <property type="evidence" value="ECO:0007669"/>
    <property type="project" value="UniProtKB-SubCell"/>
</dbReference>
<proteinExistence type="inferred from homology"/>
<evidence type="ECO:0000259" key="27">
    <source>
        <dbReference type="Pfam" id="PF01545"/>
    </source>
</evidence>
<dbReference type="GO" id="GO:0031902">
    <property type="term" value="C:late endosome membrane"/>
    <property type="evidence" value="ECO:0007669"/>
    <property type="project" value="UniProtKB-SubCell"/>
</dbReference>
<feature type="transmembrane region" description="Helical" evidence="26">
    <location>
        <begin position="106"/>
        <end position="123"/>
    </location>
</feature>
<accession>A0A668W0F0</accession>
<dbReference type="InterPro" id="IPR027470">
    <property type="entry name" value="Cation_efflux_CTD"/>
</dbReference>
<evidence type="ECO:0000256" key="1">
    <source>
        <dbReference type="ARBA" id="ARBA00004107"/>
    </source>
</evidence>
<dbReference type="AlphaFoldDB" id="A0A668W0F0"/>
<evidence type="ECO:0000256" key="2">
    <source>
        <dbReference type="ARBA" id="ARBA00004155"/>
    </source>
</evidence>
<keyword evidence="12" id="KW-0864">Zinc transport</keyword>
<dbReference type="GO" id="GO:0046872">
    <property type="term" value="F:metal ion binding"/>
    <property type="evidence" value="ECO:0007669"/>
    <property type="project" value="UniProtKB-KW"/>
</dbReference>
<keyword evidence="5" id="KW-0813">Transport</keyword>
<keyword evidence="7" id="KW-0771">Synaptosome</keyword>
<organism evidence="29 30">
    <name type="scientific">Oreochromis aureus</name>
    <name type="common">Israeli tilapia</name>
    <name type="synonym">Chromis aureus</name>
    <dbReference type="NCBI Taxonomy" id="47969"/>
    <lineage>
        <taxon>Eukaryota</taxon>
        <taxon>Metazoa</taxon>
        <taxon>Chordata</taxon>
        <taxon>Craniata</taxon>
        <taxon>Vertebrata</taxon>
        <taxon>Euteleostomi</taxon>
        <taxon>Actinopterygii</taxon>
        <taxon>Neopterygii</taxon>
        <taxon>Teleostei</taxon>
        <taxon>Neoteleostei</taxon>
        <taxon>Acanthomorphata</taxon>
        <taxon>Ovalentaria</taxon>
        <taxon>Cichlomorphae</taxon>
        <taxon>Cichliformes</taxon>
        <taxon>Cichlidae</taxon>
        <taxon>African cichlids</taxon>
        <taxon>Pseudocrenilabrinae</taxon>
        <taxon>Oreochromini</taxon>
        <taxon>Oreochromis</taxon>
    </lineage>
</organism>
<evidence type="ECO:0000256" key="15">
    <source>
        <dbReference type="ARBA" id="ARBA00023065"/>
    </source>
</evidence>
<comment type="function">
    <text evidence="20">Probable proton-coupled zinc ion antiporter mediating the import of zinc from cytoplasm into synaptic vesicles and participating to cellular zinc ion homeostasis in the brain.</text>
</comment>
<dbReference type="InterPro" id="IPR002524">
    <property type="entry name" value="Cation_efflux"/>
</dbReference>
<feature type="transmembrane region" description="Helical" evidence="26">
    <location>
        <begin position="73"/>
        <end position="94"/>
    </location>
</feature>
<feature type="transmembrane region" description="Helical" evidence="26">
    <location>
        <begin position="176"/>
        <end position="195"/>
    </location>
</feature>
<feature type="transmembrane region" description="Helical" evidence="26">
    <location>
        <begin position="231"/>
        <end position="256"/>
    </location>
</feature>
<dbReference type="PANTHER" id="PTHR11562">
    <property type="entry name" value="CATION EFFLUX PROTEIN/ ZINC TRANSPORTER"/>
    <property type="match status" value="1"/>
</dbReference>
<dbReference type="SUPFAM" id="SSF161111">
    <property type="entry name" value="Cation efflux protein transmembrane domain-like"/>
    <property type="match status" value="1"/>
</dbReference>
<evidence type="ECO:0000256" key="12">
    <source>
        <dbReference type="ARBA" id="ARBA00022906"/>
    </source>
</evidence>
<keyword evidence="8 26" id="KW-0812">Transmembrane</keyword>
<dbReference type="InterPro" id="IPR050681">
    <property type="entry name" value="CDF/SLC30A"/>
</dbReference>
<evidence type="ECO:0000256" key="19">
    <source>
        <dbReference type="ARBA" id="ARBA00034102"/>
    </source>
</evidence>
<keyword evidence="18" id="KW-0968">Cytoplasmic vesicle</keyword>
<feature type="transmembrane region" description="Helical" evidence="26">
    <location>
        <begin position="135"/>
        <end position="161"/>
    </location>
</feature>
<evidence type="ECO:0000256" key="24">
    <source>
        <dbReference type="ARBA" id="ARBA00048349"/>
    </source>
</evidence>
<keyword evidence="16 26" id="KW-0472">Membrane</keyword>